<keyword evidence="4" id="KW-1185">Reference proteome</keyword>
<dbReference type="InterPro" id="IPR002156">
    <property type="entry name" value="RNaseH_domain"/>
</dbReference>
<dbReference type="GO" id="GO:0003676">
    <property type="term" value="F:nucleic acid binding"/>
    <property type="evidence" value="ECO:0007669"/>
    <property type="project" value="InterPro"/>
</dbReference>
<dbReference type="GO" id="GO:0004523">
    <property type="term" value="F:RNA-DNA hybrid ribonuclease activity"/>
    <property type="evidence" value="ECO:0007669"/>
    <property type="project" value="InterPro"/>
</dbReference>
<organism evidence="3 4">
    <name type="scientific">Coptis chinensis</name>
    <dbReference type="NCBI Taxonomy" id="261450"/>
    <lineage>
        <taxon>Eukaryota</taxon>
        <taxon>Viridiplantae</taxon>
        <taxon>Streptophyta</taxon>
        <taxon>Embryophyta</taxon>
        <taxon>Tracheophyta</taxon>
        <taxon>Spermatophyta</taxon>
        <taxon>Magnoliopsida</taxon>
        <taxon>Ranunculales</taxon>
        <taxon>Ranunculaceae</taxon>
        <taxon>Coptidoideae</taxon>
        <taxon>Coptis</taxon>
    </lineage>
</organism>
<dbReference type="Gene3D" id="3.30.420.10">
    <property type="entry name" value="Ribonuclease H-like superfamily/Ribonuclease H"/>
    <property type="match status" value="1"/>
</dbReference>
<feature type="domain" description="Reverse transcriptase zinc-binding" evidence="2">
    <location>
        <begin position="144"/>
        <end position="229"/>
    </location>
</feature>
<proteinExistence type="predicted"/>
<dbReference type="PANTHER" id="PTHR47723:SF23">
    <property type="entry name" value="REVERSE TRANSCRIPTASE-LIKE PROTEIN"/>
    <property type="match status" value="1"/>
</dbReference>
<accession>A0A835LTW4</accession>
<feature type="domain" description="RNase H type-1" evidence="1">
    <location>
        <begin position="326"/>
        <end position="408"/>
    </location>
</feature>
<dbReference type="Pfam" id="PF13966">
    <property type="entry name" value="zf-RVT"/>
    <property type="match status" value="1"/>
</dbReference>
<gene>
    <name evidence="3" type="ORF">IFM89_034522</name>
</gene>
<dbReference type="AlphaFoldDB" id="A0A835LTW4"/>
<dbReference type="PANTHER" id="PTHR47723">
    <property type="entry name" value="OS05G0353850 PROTEIN"/>
    <property type="match status" value="1"/>
</dbReference>
<dbReference type="SUPFAM" id="SSF53098">
    <property type="entry name" value="Ribonuclease H-like"/>
    <property type="match status" value="1"/>
</dbReference>
<dbReference type="InterPro" id="IPR026960">
    <property type="entry name" value="RVT-Znf"/>
</dbReference>
<dbReference type="InterPro" id="IPR036397">
    <property type="entry name" value="RNaseH_sf"/>
</dbReference>
<dbReference type="InterPro" id="IPR012337">
    <property type="entry name" value="RNaseH-like_sf"/>
</dbReference>
<sequence>MKLGWNVLNGGDEFALFMKRKFFSKKGIKIRFHKPSSIWKGIENALKEINPNSSWIIGNGETIDLWRDEWLNGRSIQQIFGLSEFQLENYTTKLSLIIQDGQWNMTSRFKDMLAAKGVNVLLLPSPNSEVEDARIWNPDPRGKFTIKSAFNEIRKKTRNKIGWSRLVLNKAVHPRVANNGWKLVQNCAATQEMVRTKGIHLASRCVVCQNVTEDLNHLLWSCPFTKQLWLWVASKFKTKSNFQSFHEAIYKVKQGSTKVKNMWSAAVLSGMKQVMHAAKTKAHMWDCTLDKAIMWGVTTHFGRAPCVKECEWFPPQGNIIKAWGWQLTTNYIAECEAIVCALELAISKGWLEVWVESDARAAVMAFVKDQVSWNVSARWTSCKRKFTYLLVSHTWRESNFAADTAAKRGTMLERDVSVIYDGRPPWLFNLEDNNHNTYCSIYKSIVSSGFSPSEIDVDLPQTFKSSSLTKPSILRFNS</sequence>
<dbReference type="CDD" id="cd06222">
    <property type="entry name" value="RNase_H_like"/>
    <property type="match status" value="1"/>
</dbReference>
<dbReference type="Pfam" id="PF13456">
    <property type="entry name" value="RVT_3"/>
    <property type="match status" value="1"/>
</dbReference>
<dbReference type="InterPro" id="IPR053151">
    <property type="entry name" value="RNase_H-like"/>
</dbReference>
<dbReference type="EMBL" id="JADFTS010000006">
    <property type="protein sequence ID" value="KAF9603189.1"/>
    <property type="molecule type" value="Genomic_DNA"/>
</dbReference>
<protein>
    <submittedName>
        <fullName evidence="3">Uncharacterized protein</fullName>
    </submittedName>
</protein>
<evidence type="ECO:0000313" key="3">
    <source>
        <dbReference type="EMBL" id="KAF9603189.1"/>
    </source>
</evidence>
<comment type="caution">
    <text evidence="3">The sequence shown here is derived from an EMBL/GenBank/DDBJ whole genome shotgun (WGS) entry which is preliminary data.</text>
</comment>
<reference evidence="3 4" key="1">
    <citation type="submission" date="2020-10" db="EMBL/GenBank/DDBJ databases">
        <title>The Coptis chinensis genome and diversification of protoberbering-type alkaloids.</title>
        <authorList>
            <person name="Wang B."/>
            <person name="Shu S."/>
            <person name="Song C."/>
            <person name="Liu Y."/>
        </authorList>
    </citation>
    <scope>NUCLEOTIDE SEQUENCE [LARGE SCALE GENOMIC DNA]</scope>
    <source>
        <strain evidence="3">HL-2020</strain>
        <tissue evidence="3">Leaf</tissue>
    </source>
</reference>
<evidence type="ECO:0000259" key="2">
    <source>
        <dbReference type="Pfam" id="PF13966"/>
    </source>
</evidence>
<evidence type="ECO:0000313" key="4">
    <source>
        <dbReference type="Proteomes" id="UP000631114"/>
    </source>
</evidence>
<name>A0A835LTW4_9MAGN</name>
<dbReference type="Proteomes" id="UP000631114">
    <property type="component" value="Unassembled WGS sequence"/>
</dbReference>
<evidence type="ECO:0000259" key="1">
    <source>
        <dbReference type="Pfam" id="PF13456"/>
    </source>
</evidence>
<dbReference type="InterPro" id="IPR044730">
    <property type="entry name" value="RNase_H-like_dom_plant"/>
</dbReference>
<dbReference type="OrthoDB" id="1748554at2759"/>